<comment type="caution">
    <text evidence="1">The sequence shown here is derived from an EMBL/GenBank/DDBJ whole genome shotgun (WGS) entry which is preliminary data.</text>
</comment>
<dbReference type="AlphaFoldDB" id="A0A0W7TMR7"/>
<sequence length="71" mass="8398">MEKPEVPVRYFEGDLQDQKKLNPMQARLRKTGGARDENARWAAAEKRMLSAVPRTGRFCFFRIHRRTASYR</sequence>
<evidence type="ECO:0000313" key="2">
    <source>
        <dbReference type="Proteomes" id="UP000053433"/>
    </source>
</evidence>
<gene>
    <name evidence="1" type="ORF">ASJ35_15285</name>
</gene>
<name>A0A0W7TMR7_9FIRM</name>
<reference evidence="1 2" key="1">
    <citation type="submission" date="2015-10" db="EMBL/GenBank/DDBJ databases">
        <title>A novel member of the family Ruminococcaceae isolated from human faeces.</title>
        <authorList>
            <person name="Shkoporov A.N."/>
            <person name="Chaplin A.V."/>
            <person name="Motuzova O.V."/>
            <person name="Kafarskaia L.I."/>
            <person name="Efimov B.A."/>
        </authorList>
    </citation>
    <scope>NUCLEOTIDE SEQUENCE [LARGE SCALE GENOMIC DNA]</scope>
    <source>
        <strain evidence="1 2">668</strain>
    </source>
</reference>
<accession>A0A0W7TMR7</accession>
<dbReference type="EMBL" id="LMUA01000028">
    <property type="protein sequence ID" value="KUE75145.1"/>
    <property type="molecule type" value="Genomic_DNA"/>
</dbReference>
<organism evidence="1 2">
    <name type="scientific">Ruthenibacterium lactatiformans</name>
    <dbReference type="NCBI Taxonomy" id="1550024"/>
    <lineage>
        <taxon>Bacteria</taxon>
        <taxon>Bacillati</taxon>
        <taxon>Bacillota</taxon>
        <taxon>Clostridia</taxon>
        <taxon>Eubacteriales</taxon>
        <taxon>Oscillospiraceae</taxon>
        <taxon>Ruthenibacterium</taxon>
    </lineage>
</organism>
<dbReference type="Proteomes" id="UP000053433">
    <property type="component" value="Unassembled WGS sequence"/>
</dbReference>
<protein>
    <submittedName>
        <fullName evidence="1">Uncharacterized protein</fullName>
    </submittedName>
</protein>
<evidence type="ECO:0000313" key="1">
    <source>
        <dbReference type="EMBL" id="KUE75145.1"/>
    </source>
</evidence>
<proteinExistence type="predicted"/>